<evidence type="ECO:0000259" key="2">
    <source>
        <dbReference type="SMART" id="SM00385"/>
    </source>
</evidence>
<dbReference type="GO" id="GO:0016538">
    <property type="term" value="F:cyclin-dependent protein serine/threonine kinase regulator activity"/>
    <property type="evidence" value="ECO:0007669"/>
    <property type="project" value="InterPro"/>
</dbReference>
<dbReference type="SMART" id="SM00385">
    <property type="entry name" value="CYCLIN"/>
    <property type="match status" value="1"/>
</dbReference>
<dbReference type="InterPro" id="IPR043198">
    <property type="entry name" value="Cyclin/Ssn8"/>
</dbReference>
<dbReference type="InterPro" id="IPR013763">
    <property type="entry name" value="Cyclin-like_dom"/>
</dbReference>
<gene>
    <name evidence="3" type="ORF">BSTOLATCC_MIC18695</name>
</gene>
<name>A0AAU9ISJ1_9CILI</name>
<dbReference type="AlphaFoldDB" id="A0AAU9ISJ1"/>
<dbReference type="EMBL" id="CAJZBQ010000018">
    <property type="protein sequence ID" value="CAG9317449.1"/>
    <property type="molecule type" value="Genomic_DNA"/>
</dbReference>
<organism evidence="3 4">
    <name type="scientific">Blepharisma stoltei</name>
    <dbReference type="NCBI Taxonomy" id="1481888"/>
    <lineage>
        <taxon>Eukaryota</taxon>
        <taxon>Sar</taxon>
        <taxon>Alveolata</taxon>
        <taxon>Ciliophora</taxon>
        <taxon>Postciliodesmatophora</taxon>
        <taxon>Heterotrichea</taxon>
        <taxon>Heterotrichida</taxon>
        <taxon>Blepharismidae</taxon>
        <taxon>Blepharisma</taxon>
    </lineage>
</organism>
<dbReference type="Proteomes" id="UP001162131">
    <property type="component" value="Unassembled WGS sequence"/>
</dbReference>
<proteinExistence type="inferred from homology"/>
<dbReference type="InterPro" id="IPR036915">
    <property type="entry name" value="Cyclin-like_sf"/>
</dbReference>
<evidence type="ECO:0000313" key="4">
    <source>
        <dbReference type="Proteomes" id="UP001162131"/>
    </source>
</evidence>
<comment type="caution">
    <text evidence="3">The sequence shown here is derived from an EMBL/GenBank/DDBJ whole genome shotgun (WGS) entry which is preliminary data.</text>
</comment>
<sequence>MEVLMSQPNFAQEKSIKIYEKTSEHSSYQDSLLFIRDLAIMLRLSQQCVATAQFYFNSANISFFSISSDISSYDSLLLATSCLFIAGKALEQPRHLELFCKVFYDRRSAIQIGKNSRLQIPPMSKAMLEKFKQSIIYYEFIILNTIGFSTYIPLPYSYITNFVNLTDLDVKTKDSLLRCANSFANDSFRSLVALKKNAENIGRACIFLASKYLQIETTISADPETINFILEWYNN</sequence>
<reference evidence="3" key="1">
    <citation type="submission" date="2021-09" db="EMBL/GenBank/DDBJ databases">
        <authorList>
            <consortium name="AG Swart"/>
            <person name="Singh M."/>
            <person name="Singh A."/>
            <person name="Seah K."/>
            <person name="Emmerich C."/>
        </authorList>
    </citation>
    <scope>NUCLEOTIDE SEQUENCE</scope>
    <source>
        <strain evidence="3">ATCC30299</strain>
    </source>
</reference>
<keyword evidence="4" id="KW-1185">Reference proteome</keyword>
<evidence type="ECO:0000313" key="3">
    <source>
        <dbReference type="EMBL" id="CAG9317449.1"/>
    </source>
</evidence>
<evidence type="ECO:0000256" key="1">
    <source>
        <dbReference type="RuleBase" id="RU000383"/>
    </source>
</evidence>
<dbReference type="Pfam" id="PF00134">
    <property type="entry name" value="Cyclin_N"/>
    <property type="match status" value="1"/>
</dbReference>
<accession>A0AAU9ISJ1</accession>
<feature type="domain" description="Cyclin-like" evidence="2">
    <location>
        <begin position="33"/>
        <end position="144"/>
    </location>
</feature>
<dbReference type="GO" id="GO:0006357">
    <property type="term" value="P:regulation of transcription by RNA polymerase II"/>
    <property type="evidence" value="ECO:0007669"/>
    <property type="project" value="InterPro"/>
</dbReference>
<keyword evidence="1" id="KW-0195">Cyclin</keyword>
<dbReference type="SUPFAM" id="SSF47954">
    <property type="entry name" value="Cyclin-like"/>
    <property type="match status" value="2"/>
</dbReference>
<comment type="similarity">
    <text evidence="1">Belongs to the cyclin family.</text>
</comment>
<dbReference type="Gene3D" id="1.10.472.10">
    <property type="entry name" value="Cyclin-like"/>
    <property type="match status" value="2"/>
</dbReference>
<dbReference type="PANTHER" id="PTHR10026">
    <property type="entry name" value="CYCLIN"/>
    <property type="match status" value="1"/>
</dbReference>
<dbReference type="InterPro" id="IPR006671">
    <property type="entry name" value="Cyclin_N"/>
</dbReference>
<protein>
    <recommendedName>
        <fullName evidence="2">Cyclin-like domain-containing protein</fullName>
    </recommendedName>
</protein>